<dbReference type="InterPro" id="IPR053197">
    <property type="entry name" value="F-box_SCFL_complex_component"/>
</dbReference>
<dbReference type="InterPro" id="IPR032675">
    <property type="entry name" value="LRR_dom_sf"/>
</dbReference>
<accession>A0A4D6L0L0</accession>
<keyword evidence="3" id="KW-1185">Reference proteome</keyword>
<dbReference type="AlphaFoldDB" id="A0A4D6L0L0"/>
<evidence type="ECO:0000313" key="3">
    <source>
        <dbReference type="Proteomes" id="UP000501690"/>
    </source>
</evidence>
<dbReference type="PANTHER" id="PTHR34223:SF51">
    <property type="entry name" value="OS06G0556300 PROTEIN"/>
    <property type="match status" value="1"/>
</dbReference>
<evidence type="ECO:0000259" key="1">
    <source>
        <dbReference type="PROSITE" id="PS50181"/>
    </source>
</evidence>
<dbReference type="Gramene" id="Vigun03g267800.1.v1.2">
    <property type="protein sequence ID" value="Vigun03g267800.1.v1.2"/>
    <property type="gene ID" value="Vigun03g267800.v1.2"/>
</dbReference>
<protein>
    <recommendedName>
        <fullName evidence="1">F-box domain-containing protein</fullName>
    </recommendedName>
</protein>
<sequence>MARRKFRKTSRSGREDEKDRISNLPEAVLLHVMNFMNARDVVRTCVLSKRWKNLWKQVTTLSFSSSGKILFYNKFVPQFLSNRDASTSLIDLDIRAYGFKAPKLITGIVKYAARHNAKHLKITTEYNFRAIPNPFIPLIFSCHSLTSLVLTTCTGVLPLELPKSLLLPTLKTLHLTNVRFAAIDDHCVQPFSACSVLNTLGMEGYSFCNNADTLCITNSNLSILKISNSVVYNPYPRTFKHKIILSTPNLASITIGDNIIFSDHQLTSTSGLPFLEEVNVKILSSPMDYSVVAGWLQVLSHAKRLTLSFRILNDVPNLVSMEIQSPCFVRLESLKMVLVNQHKVSEEEVNIIVRHLLQNSTITTVSVCHEFQKARSLSRAALLK</sequence>
<dbReference type="SUPFAM" id="SSF81383">
    <property type="entry name" value="F-box domain"/>
    <property type="match status" value="1"/>
</dbReference>
<dbReference type="OrthoDB" id="1848700at2759"/>
<proteinExistence type="predicted"/>
<gene>
    <name evidence="2" type="ORF">DEO72_LG2g2071</name>
</gene>
<feature type="domain" description="F-box" evidence="1">
    <location>
        <begin position="18"/>
        <end position="66"/>
    </location>
</feature>
<dbReference type="Gene3D" id="1.20.1280.50">
    <property type="match status" value="1"/>
</dbReference>
<dbReference type="InterPro" id="IPR001810">
    <property type="entry name" value="F-box_dom"/>
</dbReference>
<dbReference type="InterPro" id="IPR053781">
    <property type="entry name" value="F-box_AtFBL13-like"/>
</dbReference>
<dbReference type="SUPFAM" id="SSF52047">
    <property type="entry name" value="RNI-like"/>
    <property type="match status" value="1"/>
</dbReference>
<dbReference type="Pfam" id="PF00646">
    <property type="entry name" value="F-box"/>
    <property type="match status" value="1"/>
</dbReference>
<dbReference type="PROSITE" id="PS50181">
    <property type="entry name" value="FBOX"/>
    <property type="match status" value="1"/>
</dbReference>
<dbReference type="PANTHER" id="PTHR34223">
    <property type="entry name" value="OS11G0201299 PROTEIN"/>
    <property type="match status" value="1"/>
</dbReference>
<dbReference type="EMBL" id="CP039346">
    <property type="protein sequence ID" value="QCD81741.1"/>
    <property type="molecule type" value="Genomic_DNA"/>
</dbReference>
<evidence type="ECO:0000313" key="2">
    <source>
        <dbReference type="EMBL" id="QCD81741.1"/>
    </source>
</evidence>
<dbReference type="Proteomes" id="UP000501690">
    <property type="component" value="Linkage Group LG2"/>
</dbReference>
<dbReference type="Gene3D" id="3.80.10.10">
    <property type="entry name" value="Ribonuclease Inhibitor"/>
    <property type="match status" value="1"/>
</dbReference>
<dbReference type="InterPro" id="IPR036047">
    <property type="entry name" value="F-box-like_dom_sf"/>
</dbReference>
<organism evidence="2 3">
    <name type="scientific">Vigna unguiculata</name>
    <name type="common">Cowpea</name>
    <dbReference type="NCBI Taxonomy" id="3917"/>
    <lineage>
        <taxon>Eukaryota</taxon>
        <taxon>Viridiplantae</taxon>
        <taxon>Streptophyta</taxon>
        <taxon>Embryophyta</taxon>
        <taxon>Tracheophyta</taxon>
        <taxon>Spermatophyta</taxon>
        <taxon>Magnoliopsida</taxon>
        <taxon>eudicotyledons</taxon>
        <taxon>Gunneridae</taxon>
        <taxon>Pentapetalae</taxon>
        <taxon>rosids</taxon>
        <taxon>fabids</taxon>
        <taxon>Fabales</taxon>
        <taxon>Fabaceae</taxon>
        <taxon>Papilionoideae</taxon>
        <taxon>50 kb inversion clade</taxon>
        <taxon>NPAAA clade</taxon>
        <taxon>indigoferoid/millettioid clade</taxon>
        <taxon>Phaseoleae</taxon>
        <taxon>Vigna</taxon>
    </lineage>
</organism>
<reference evidence="2 3" key="1">
    <citation type="submission" date="2019-04" db="EMBL/GenBank/DDBJ databases">
        <title>An improved genome assembly and genetic linkage map for asparagus bean, Vigna unguiculata ssp. sesquipedialis.</title>
        <authorList>
            <person name="Xia Q."/>
            <person name="Zhang R."/>
            <person name="Dong Y."/>
        </authorList>
    </citation>
    <scope>NUCLEOTIDE SEQUENCE [LARGE SCALE GENOMIC DNA]</scope>
    <source>
        <tissue evidence="2">Leaf</tissue>
    </source>
</reference>
<dbReference type="CDD" id="cd22160">
    <property type="entry name" value="F-box_AtFBL13-like"/>
    <property type="match status" value="1"/>
</dbReference>
<name>A0A4D6L0L0_VIGUN</name>